<reference evidence="11 12" key="1">
    <citation type="submission" date="2019-11" db="EMBL/GenBank/DDBJ databases">
        <title>Whole genome sequence of Oryza granulata.</title>
        <authorList>
            <person name="Li W."/>
        </authorList>
    </citation>
    <scope>NUCLEOTIDE SEQUENCE [LARGE SCALE GENOMIC DNA]</scope>
    <source>
        <strain evidence="12">cv. Menghai</strain>
        <tissue evidence="11">Leaf</tissue>
    </source>
</reference>
<dbReference type="GO" id="GO:0015074">
    <property type="term" value="P:DNA integration"/>
    <property type="evidence" value="ECO:0007669"/>
    <property type="project" value="InterPro"/>
</dbReference>
<evidence type="ECO:0000256" key="4">
    <source>
        <dbReference type="ARBA" id="ARBA00022722"/>
    </source>
</evidence>
<evidence type="ECO:0000256" key="2">
    <source>
        <dbReference type="ARBA" id="ARBA00022679"/>
    </source>
</evidence>
<organism evidence="11 12">
    <name type="scientific">Oryza meyeriana var. granulata</name>
    <dbReference type="NCBI Taxonomy" id="110450"/>
    <lineage>
        <taxon>Eukaryota</taxon>
        <taxon>Viridiplantae</taxon>
        <taxon>Streptophyta</taxon>
        <taxon>Embryophyta</taxon>
        <taxon>Tracheophyta</taxon>
        <taxon>Spermatophyta</taxon>
        <taxon>Magnoliopsida</taxon>
        <taxon>Liliopsida</taxon>
        <taxon>Poales</taxon>
        <taxon>Poaceae</taxon>
        <taxon>BOP clade</taxon>
        <taxon>Oryzoideae</taxon>
        <taxon>Oryzeae</taxon>
        <taxon>Oryzinae</taxon>
        <taxon>Oryza</taxon>
        <taxon>Oryza meyeriana</taxon>
    </lineage>
</organism>
<evidence type="ECO:0000256" key="7">
    <source>
        <dbReference type="ARBA" id="ARBA00022918"/>
    </source>
</evidence>
<keyword evidence="1" id="KW-0645">Protease</keyword>
<dbReference type="PROSITE" id="PS50994">
    <property type="entry name" value="INTEGRASE"/>
    <property type="match status" value="1"/>
</dbReference>
<evidence type="ECO:0000313" key="12">
    <source>
        <dbReference type="Proteomes" id="UP000479710"/>
    </source>
</evidence>
<name>A0A6G1BJI8_9ORYZ</name>
<feature type="region of interest" description="Disordered" evidence="8">
    <location>
        <begin position="1"/>
        <end position="21"/>
    </location>
</feature>
<feature type="domain" description="Integrase catalytic" evidence="10">
    <location>
        <begin position="386"/>
        <end position="513"/>
    </location>
</feature>
<keyword evidence="3" id="KW-0548">Nucleotidyltransferase</keyword>
<dbReference type="SUPFAM" id="SSF53098">
    <property type="entry name" value="Ribonuclease H-like"/>
    <property type="match status" value="1"/>
</dbReference>
<evidence type="ECO:0000256" key="6">
    <source>
        <dbReference type="ARBA" id="ARBA00022801"/>
    </source>
</evidence>
<keyword evidence="7" id="KW-0695">RNA-directed DNA polymerase</keyword>
<feature type="compositionally biased region" description="Basic and acidic residues" evidence="8">
    <location>
        <begin position="1"/>
        <end position="15"/>
    </location>
</feature>
<dbReference type="GO" id="GO:0006508">
    <property type="term" value="P:proteolysis"/>
    <property type="evidence" value="ECO:0007669"/>
    <property type="project" value="UniProtKB-KW"/>
</dbReference>
<dbReference type="InterPro" id="IPR001584">
    <property type="entry name" value="Integrase_cat-core"/>
</dbReference>
<evidence type="ECO:0000256" key="8">
    <source>
        <dbReference type="SAM" id="MobiDB-lite"/>
    </source>
</evidence>
<dbReference type="SUPFAM" id="SSF56672">
    <property type="entry name" value="DNA/RNA polymerases"/>
    <property type="match status" value="1"/>
</dbReference>
<keyword evidence="5" id="KW-0255">Endonuclease</keyword>
<dbReference type="InterPro" id="IPR036397">
    <property type="entry name" value="RNaseH_sf"/>
</dbReference>
<dbReference type="GO" id="GO:0004519">
    <property type="term" value="F:endonuclease activity"/>
    <property type="evidence" value="ECO:0007669"/>
    <property type="project" value="UniProtKB-KW"/>
</dbReference>
<dbReference type="Pfam" id="PF00665">
    <property type="entry name" value="rve"/>
    <property type="match status" value="1"/>
</dbReference>
<dbReference type="InterPro" id="IPR050951">
    <property type="entry name" value="Retrovirus_Pol_polyprotein"/>
</dbReference>
<dbReference type="InterPro" id="IPR043128">
    <property type="entry name" value="Rev_trsase/Diguanyl_cyclase"/>
</dbReference>
<dbReference type="Proteomes" id="UP000479710">
    <property type="component" value="Unassembled WGS sequence"/>
</dbReference>
<keyword evidence="12" id="KW-1185">Reference proteome</keyword>
<keyword evidence="6" id="KW-0378">Hydrolase</keyword>
<keyword evidence="4" id="KW-0540">Nuclease</keyword>
<feature type="non-terminal residue" evidence="11">
    <location>
        <position position="1"/>
    </location>
</feature>
<dbReference type="PANTHER" id="PTHR37984:SF5">
    <property type="entry name" value="PROTEIN NYNRIN-LIKE"/>
    <property type="match status" value="1"/>
</dbReference>
<evidence type="ECO:0000256" key="3">
    <source>
        <dbReference type="ARBA" id="ARBA00022695"/>
    </source>
</evidence>
<dbReference type="EMBL" id="SPHZ02000012">
    <property type="protein sequence ID" value="KAF0887951.1"/>
    <property type="molecule type" value="Genomic_DNA"/>
</dbReference>
<evidence type="ECO:0000256" key="1">
    <source>
        <dbReference type="ARBA" id="ARBA00022670"/>
    </source>
</evidence>
<proteinExistence type="predicted"/>
<dbReference type="AlphaFoldDB" id="A0A6G1BJI8"/>
<protein>
    <recommendedName>
        <fullName evidence="13">Integrase catalytic domain-containing protein</fullName>
    </recommendedName>
</protein>
<dbReference type="PANTHER" id="PTHR37984">
    <property type="entry name" value="PROTEIN CBG26694"/>
    <property type="match status" value="1"/>
</dbReference>
<dbReference type="InterPro" id="IPR000477">
    <property type="entry name" value="RT_dom"/>
</dbReference>
<sequence>KVMENARERGKERGINGKTGGKSMQVTLNEYEMHRDCIVAENNEKLLALSLPPMGSNVHVQQRPKKIAKIIECTKGVSSGNHNLRFRSRRNIEDNVDEDPTYYPEEDPMNAVEDIDIVMWGRTYTRQRRARDARRAAARTSAAGEAAINAVTEAAVTTRMQGRSDGSWHFCVDYRALNELTVKDAFPIPVVDELLDEHGARFFTKLDLRSGYHQVWMRPEDVHKTAFRTHDGLYEFLVMPFGLCNAPVTFQALMNDVLRAYLRRFVLVFFDDILLYSTTWADHLRHLRVVLDTLRHHRLFVKRSKCSFGVASVAYLGHVISAAGIAMDPAKVQAIHDWPRPRSARALRGFLGLAGYYRKFVHNYGAVAAPLTALYKSEHLHPAGLLMPLPIPTVVWADIGLDFVEALPSVNGKSVILSVVDRFSKYCHFIALGHPYTAESVAQAFFADIVRLHGVPQSIVSDRDPVFTSTFWRELMRLMGTRLHMSSAFHPQSDGQTEAANRARSRRGTSYIG</sequence>
<evidence type="ECO:0000313" key="11">
    <source>
        <dbReference type="EMBL" id="KAF0887951.1"/>
    </source>
</evidence>
<evidence type="ECO:0000259" key="9">
    <source>
        <dbReference type="PROSITE" id="PS50878"/>
    </source>
</evidence>
<dbReference type="GO" id="GO:0008233">
    <property type="term" value="F:peptidase activity"/>
    <property type="evidence" value="ECO:0007669"/>
    <property type="project" value="UniProtKB-KW"/>
</dbReference>
<feature type="region of interest" description="Disordered" evidence="8">
    <location>
        <begin position="488"/>
        <end position="513"/>
    </location>
</feature>
<dbReference type="FunFam" id="3.10.10.10:FF:000007">
    <property type="entry name" value="Retrovirus-related Pol polyprotein from transposon 17.6-like Protein"/>
    <property type="match status" value="1"/>
</dbReference>
<dbReference type="Pfam" id="PF00078">
    <property type="entry name" value="RVT_1"/>
    <property type="match status" value="1"/>
</dbReference>
<dbReference type="Gene3D" id="3.30.70.270">
    <property type="match status" value="2"/>
</dbReference>
<dbReference type="InterPro" id="IPR012337">
    <property type="entry name" value="RNaseH-like_sf"/>
</dbReference>
<dbReference type="OrthoDB" id="693522at2759"/>
<dbReference type="PROSITE" id="PS50878">
    <property type="entry name" value="RT_POL"/>
    <property type="match status" value="1"/>
</dbReference>
<feature type="compositionally biased region" description="Polar residues" evidence="8">
    <location>
        <begin position="489"/>
        <end position="499"/>
    </location>
</feature>
<evidence type="ECO:0008006" key="13">
    <source>
        <dbReference type="Google" id="ProtNLM"/>
    </source>
</evidence>
<dbReference type="Gene3D" id="3.30.420.10">
    <property type="entry name" value="Ribonuclease H-like superfamily/Ribonuclease H"/>
    <property type="match status" value="1"/>
</dbReference>
<dbReference type="InterPro" id="IPR043502">
    <property type="entry name" value="DNA/RNA_pol_sf"/>
</dbReference>
<accession>A0A6G1BJI8</accession>
<keyword evidence="2" id="KW-0808">Transferase</keyword>
<dbReference type="CDD" id="cd01647">
    <property type="entry name" value="RT_LTR"/>
    <property type="match status" value="1"/>
</dbReference>
<feature type="domain" description="Reverse transcriptase" evidence="9">
    <location>
        <begin position="132"/>
        <end position="320"/>
    </location>
</feature>
<dbReference type="GO" id="GO:0003676">
    <property type="term" value="F:nucleic acid binding"/>
    <property type="evidence" value="ECO:0007669"/>
    <property type="project" value="InterPro"/>
</dbReference>
<evidence type="ECO:0000259" key="10">
    <source>
        <dbReference type="PROSITE" id="PS50994"/>
    </source>
</evidence>
<gene>
    <name evidence="11" type="ORF">E2562_005658</name>
</gene>
<comment type="caution">
    <text evidence="11">The sequence shown here is derived from an EMBL/GenBank/DDBJ whole genome shotgun (WGS) entry which is preliminary data.</text>
</comment>
<dbReference type="GO" id="GO:0003964">
    <property type="term" value="F:RNA-directed DNA polymerase activity"/>
    <property type="evidence" value="ECO:0007669"/>
    <property type="project" value="UniProtKB-KW"/>
</dbReference>
<evidence type="ECO:0000256" key="5">
    <source>
        <dbReference type="ARBA" id="ARBA00022759"/>
    </source>
</evidence>